<proteinExistence type="predicted"/>
<dbReference type="InterPro" id="IPR011050">
    <property type="entry name" value="Pectin_lyase_fold/virulence"/>
</dbReference>
<dbReference type="Gene3D" id="2.160.20.10">
    <property type="entry name" value="Single-stranded right-handed beta-helix, Pectin lyase-like"/>
    <property type="match status" value="1"/>
</dbReference>
<reference evidence="1 2" key="1">
    <citation type="submission" date="2020-05" db="EMBL/GenBank/DDBJ databases">
        <title>Genomic Encyclopedia of Type Strains, Phase IV (KMG-V): Genome sequencing to study the core and pangenomes of soil and plant-associated prokaryotes.</title>
        <authorList>
            <person name="Whitman W."/>
        </authorList>
    </citation>
    <scope>NUCLEOTIDE SEQUENCE [LARGE SCALE GENOMIC DNA]</scope>
    <source>
        <strain evidence="1 2">C29</strain>
    </source>
</reference>
<evidence type="ECO:0000313" key="1">
    <source>
        <dbReference type="EMBL" id="NRT56599.1"/>
    </source>
</evidence>
<dbReference type="InterPro" id="IPR012334">
    <property type="entry name" value="Pectin_lyas_fold"/>
</dbReference>
<dbReference type="Proteomes" id="UP001516061">
    <property type="component" value="Unassembled WGS sequence"/>
</dbReference>
<dbReference type="EMBL" id="JABSNM010000009">
    <property type="protein sequence ID" value="NRT56599.1"/>
    <property type="molecule type" value="Genomic_DNA"/>
</dbReference>
<dbReference type="RefSeq" id="WP_173805613.1">
    <property type="nucleotide sequence ID" value="NZ_JABSNM010000009.1"/>
</dbReference>
<comment type="caution">
    <text evidence="1">The sequence shown here is derived from an EMBL/GenBank/DDBJ whole genome shotgun (WGS) entry which is preliminary data.</text>
</comment>
<gene>
    <name evidence="1" type="ORF">HNQ01_002342</name>
</gene>
<evidence type="ECO:0000313" key="2">
    <source>
        <dbReference type="Proteomes" id="UP001516061"/>
    </source>
</evidence>
<organism evidence="1 2">
    <name type="scientific">Sphaerotilus uruguayifluvii</name>
    <dbReference type="NCBI Taxonomy" id="2735897"/>
    <lineage>
        <taxon>Bacteria</taxon>
        <taxon>Pseudomonadati</taxon>
        <taxon>Pseudomonadota</taxon>
        <taxon>Betaproteobacteria</taxon>
        <taxon>Burkholderiales</taxon>
        <taxon>Sphaerotilaceae</taxon>
        <taxon>Sphaerotilus</taxon>
    </lineage>
</organism>
<dbReference type="SUPFAM" id="SSF51126">
    <property type="entry name" value="Pectin lyase-like"/>
    <property type="match status" value="1"/>
</dbReference>
<protein>
    <recommendedName>
        <fullName evidence="3">Right handed beta helix domain-containing protein</fullName>
    </recommendedName>
</protein>
<evidence type="ECO:0008006" key="3">
    <source>
        <dbReference type="Google" id="ProtNLM"/>
    </source>
</evidence>
<keyword evidence="2" id="KW-1185">Reference proteome</keyword>
<name>A0ABX2G2V8_9BURK</name>
<sequence>MKMDRPGDRHGRGAPARPRHAATGVVLALLAGSLLSLCGCISGGSSAAEQDGPRAQALDTTIQETVGSSTLQPFSDCVPSGRGIDFRVGPGQSLASLDEVPWESLKAGDTVRLFPSSTPYRGKFLVAAQGTADAPVRICGVRDARGERPTIDGSGATTRRALAGAYSSVAEYSDIHQARSIILIKPLATDPDAWNRAPSHIQIDGLRIVRAHPDLSFSDAAGAQHRYDAFGACIWIERGRSITLADNEIADCQMAVFSKSTDDNEASVTRDLRLVGNHFHGHGIAGSDRQHATYTQGVGTIIEFNRYGPPREGALGNAIKDRSAGLIVRHNRIEEGAHALDLVEAEDFPKTALATPAYRQTDVHGNVIIKRGDTGSAVHYGGDHYGSWAGALWGEPIYRKGTLYFHDNLVELTGAEAALFQVSTTEERVQAWNNIVVYAPTVQARLLRTDQDIGASWTSGGIVTLGADNRIVAGWRDASPWRAIGGQLVGVERVTTIDAMPADPAALIAQSGGLLGAPQVR</sequence>
<accession>A0ABX2G2V8</accession>